<evidence type="ECO:0000313" key="2">
    <source>
        <dbReference type="EMBL" id="RLV60708.1"/>
    </source>
</evidence>
<gene>
    <name evidence="2" type="ORF">D5018_05390</name>
</gene>
<protein>
    <submittedName>
        <fullName evidence="2">Uncharacterized protein</fullName>
    </submittedName>
</protein>
<reference evidence="2 3" key="1">
    <citation type="submission" date="2018-09" db="EMBL/GenBank/DDBJ databases">
        <title>Phylogeny of the Shewanellaceae, and recommendation for two new genera, Pseudoshewanella and Parashewanella.</title>
        <authorList>
            <person name="Wang G."/>
        </authorList>
    </citation>
    <scope>NUCLEOTIDE SEQUENCE [LARGE SCALE GENOMIC DNA]</scope>
    <source>
        <strain evidence="2 3">C51</strain>
    </source>
</reference>
<feature type="region of interest" description="Disordered" evidence="1">
    <location>
        <begin position="207"/>
        <end position="401"/>
    </location>
</feature>
<name>A0A3L8Q1J6_9GAMM</name>
<feature type="compositionally biased region" description="Polar residues" evidence="1">
    <location>
        <begin position="295"/>
        <end position="318"/>
    </location>
</feature>
<evidence type="ECO:0000256" key="1">
    <source>
        <dbReference type="SAM" id="MobiDB-lite"/>
    </source>
</evidence>
<feature type="compositionally biased region" description="Polar residues" evidence="1">
    <location>
        <begin position="275"/>
        <end position="285"/>
    </location>
</feature>
<dbReference type="RefSeq" id="WP_121837983.1">
    <property type="nucleotide sequence ID" value="NZ_ML014761.1"/>
</dbReference>
<dbReference type="AlphaFoldDB" id="A0A3L8Q1J6"/>
<accession>A0A3L8Q1J6</accession>
<organism evidence="2 3">
    <name type="scientific">Parashewanella curva</name>
    <dbReference type="NCBI Taxonomy" id="2338552"/>
    <lineage>
        <taxon>Bacteria</taxon>
        <taxon>Pseudomonadati</taxon>
        <taxon>Pseudomonadota</taxon>
        <taxon>Gammaproteobacteria</taxon>
        <taxon>Alteromonadales</taxon>
        <taxon>Shewanellaceae</taxon>
        <taxon>Parashewanella</taxon>
    </lineage>
</organism>
<evidence type="ECO:0000313" key="3">
    <source>
        <dbReference type="Proteomes" id="UP000281474"/>
    </source>
</evidence>
<dbReference type="EMBL" id="QZEI01000012">
    <property type="protein sequence ID" value="RLV60708.1"/>
    <property type="molecule type" value="Genomic_DNA"/>
</dbReference>
<feature type="compositionally biased region" description="Polar residues" evidence="1">
    <location>
        <begin position="325"/>
        <end position="335"/>
    </location>
</feature>
<comment type="caution">
    <text evidence="2">The sequence shown here is derived from an EMBL/GenBank/DDBJ whole genome shotgun (WGS) entry which is preliminary data.</text>
</comment>
<dbReference type="Proteomes" id="UP000281474">
    <property type="component" value="Unassembled WGS sequence"/>
</dbReference>
<feature type="compositionally biased region" description="Polar residues" evidence="1">
    <location>
        <begin position="251"/>
        <end position="261"/>
    </location>
</feature>
<keyword evidence="3" id="KW-1185">Reference proteome</keyword>
<sequence>MAVDAPNTLERLPNGLDPSLPRDQKVSTYIQASSTPENSDKMPDTLNLPLRKKHYSGMQYKVTILRRTCNELTNSVDAKSKQFFVDTLTQLQMTSDISFAMECTFEMNRVLQHPFTVSVVPTIEKQLQVYRFFLTKHTAEQLLLAAITKPRSTQTKAPILPPINAQFILLPKSFTRAPVLLKLDENPSKISPIIHPRPFRAGTFKIRPSYKPMAPTPPESAVHSRAVSKATLPSLANNDAEPPSTLAGESKASNLAQPSTHTKPKRRIRHRTVAKTHSGQPSQRNVIARSKDQAGQKSRVQPKLNISQTQPKSTSSELLTPITAEKSQPTPSIAETENRHPLPDIYSTDEKDESITSKPEPSLSVREGLSAKPSISPLNSEPEGERSTSHSFSILPADSEQ</sequence>
<proteinExistence type="predicted"/>
<feature type="region of interest" description="Disordered" evidence="1">
    <location>
        <begin position="1"/>
        <end position="24"/>
    </location>
</feature>
<feature type="compositionally biased region" description="Basic residues" evidence="1">
    <location>
        <begin position="262"/>
        <end position="274"/>
    </location>
</feature>